<proteinExistence type="predicted"/>
<evidence type="ECO:0000313" key="2">
    <source>
        <dbReference type="Proteomes" id="UP000192708"/>
    </source>
</evidence>
<protein>
    <submittedName>
        <fullName evidence="1">Uncharacterized protein</fullName>
    </submittedName>
</protein>
<dbReference type="Proteomes" id="UP000192708">
    <property type="component" value="Unassembled WGS sequence"/>
</dbReference>
<accession>A0A1W2AKD6</accession>
<dbReference type="AlphaFoldDB" id="A0A1W2AKD6"/>
<keyword evidence="2" id="KW-1185">Reference proteome</keyword>
<organism evidence="1 2">
    <name type="scientific">Polynucleobacter kasalickyi</name>
    <dbReference type="NCBI Taxonomy" id="1938817"/>
    <lineage>
        <taxon>Bacteria</taxon>
        <taxon>Pseudomonadati</taxon>
        <taxon>Pseudomonadota</taxon>
        <taxon>Betaproteobacteria</taxon>
        <taxon>Burkholderiales</taxon>
        <taxon>Burkholderiaceae</taxon>
        <taxon>Polynucleobacter</taxon>
    </lineage>
</organism>
<dbReference type="STRING" id="1938817.SAMN06296008_10935"/>
<name>A0A1W2AKD6_9BURK</name>
<evidence type="ECO:0000313" key="1">
    <source>
        <dbReference type="EMBL" id="SMC61199.1"/>
    </source>
</evidence>
<dbReference type="EMBL" id="FWXJ01000009">
    <property type="protein sequence ID" value="SMC61199.1"/>
    <property type="molecule type" value="Genomic_DNA"/>
</dbReference>
<reference evidence="1 2" key="1">
    <citation type="submission" date="2017-04" db="EMBL/GenBank/DDBJ databases">
        <authorList>
            <person name="Afonso C.L."/>
            <person name="Miller P.J."/>
            <person name="Scott M.A."/>
            <person name="Spackman E."/>
            <person name="Goraichik I."/>
            <person name="Dimitrov K.M."/>
            <person name="Suarez D.L."/>
            <person name="Swayne D.E."/>
        </authorList>
    </citation>
    <scope>NUCLEOTIDE SEQUENCE [LARGE SCALE GENOMIC DNA]</scope>
    <source>
        <strain evidence="1 2">VK13</strain>
    </source>
</reference>
<gene>
    <name evidence="1" type="ORF">SAMN06296008_10935</name>
</gene>
<sequence length="48" mass="5344">MISKVDRDNNIVHINTHISILSFGDLTKDVQGCSRIITVDVVLEIASY</sequence>